<reference evidence="3 4" key="1">
    <citation type="submission" date="2015-03" db="EMBL/GenBank/DDBJ databases">
        <authorList>
            <consortium name="Pathogen Informatics"/>
        </authorList>
    </citation>
    <scope>NUCLEOTIDE SEQUENCE [LARGE SCALE GENOMIC DNA]</scope>
    <source>
        <strain evidence="2 3">3476</strain>
        <strain evidence="1 4">D4891</strain>
    </source>
</reference>
<evidence type="ECO:0000313" key="4">
    <source>
        <dbReference type="Proteomes" id="UP000042394"/>
    </source>
</evidence>
<dbReference type="EMBL" id="CQPC01000009">
    <property type="protein sequence ID" value="CNT78284.1"/>
    <property type="molecule type" value="Genomic_DNA"/>
</dbReference>
<sequence>MFQRTYQTVKRRHMPGVQMNPSARHVALMAGDIDAGRGVNP</sequence>
<evidence type="ECO:0000313" key="2">
    <source>
        <dbReference type="EMBL" id="CNT78284.1"/>
    </source>
</evidence>
<dbReference type="Proteomes" id="UP000042394">
    <property type="component" value="Unassembled WGS sequence"/>
</dbReference>
<accession>A0A655BTX4</accession>
<protein>
    <submittedName>
        <fullName evidence="2">Uncharacterized protein</fullName>
    </submittedName>
</protein>
<name>A0A655BTX4_SALET</name>
<organism evidence="2 3">
    <name type="scientific">Salmonella enterica subsp. enterica serovar Bovismorbificans</name>
    <dbReference type="NCBI Taxonomy" id="58097"/>
    <lineage>
        <taxon>Bacteria</taxon>
        <taxon>Pseudomonadati</taxon>
        <taxon>Pseudomonadota</taxon>
        <taxon>Gammaproteobacteria</taxon>
        <taxon>Enterobacterales</taxon>
        <taxon>Enterobacteriaceae</taxon>
        <taxon>Salmonella</taxon>
    </lineage>
</organism>
<gene>
    <name evidence="2" type="ORF">ERS008202_00968</name>
    <name evidence="1" type="ORF">ERS008207_00089</name>
</gene>
<proteinExistence type="predicted"/>
<dbReference type="Proteomes" id="UP000039541">
    <property type="component" value="Unassembled WGS sequence"/>
</dbReference>
<dbReference type="AlphaFoldDB" id="A0A655BTX4"/>
<dbReference type="EMBL" id="CQPD01000001">
    <property type="protein sequence ID" value="CNT56727.1"/>
    <property type="molecule type" value="Genomic_DNA"/>
</dbReference>
<evidence type="ECO:0000313" key="3">
    <source>
        <dbReference type="Proteomes" id="UP000039541"/>
    </source>
</evidence>
<evidence type="ECO:0000313" key="1">
    <source>
        <dbReference type="EMBL" id="CNT56727.1"/>
    </source>
</evidence>